<gene>
    <name evidence="2" type="ORF">O181_119183</name>
</gene>
<dbReference type="AlphaFoldDB" id="A0A9Q3PZ44"/>
<evidence type="ECO:0000256" key="1">
    <source>
        <dbReference type="SAM" id="MobiDB-lite"/>
    </source>
</evidence>
<organism evidence="2 3">
    <name type="scientific">Austropuccinia psidii MF-1</name>
    <dbReference type="NCBI Taxonomy" id="1389203"/>
    <lineage>
        <taxon>Eukaryota</taxon>
        <taxon>Fungi</taxon>
        <taxon>Dikarya</taxon>
        <taxon>Basidiomycota</taxon>
        <taxon>Pucciniomycotina</taxon>
        <taxon>Pucciniomycetes</taxon>
        <taxon>Pucciniales</taxon>
        <taxon>Sphaerophragmiaceae</taxon>
        <taxon>Austropuccinia</taxon>
    </lineage>
</organism>
<name>A0A9Q3PZ44_9BASI</name>
<protein>
    <submittedName>
        <fullName evidence="2">Uncharacterized protein</fullName>
    </submittedName>
</protein>
<evidence type="ECO:0000313" key="3">
    <source>
        <dbReference type="Proteomes" id="UP000765509"/>
    </source>
</evidence>
<proteinExistence type="predicted"/>
<comment type="caution">
    <text evidence="2">The sequence shown here is derived from an EMBL/GenBank/DDBJ whole genome shotgun (WGS) entry which is preliminary data.</text>
</comment>
<reference evidence="2" key="1">
    <citation type="submission" date="2021-03" db="EMBL/GenBank/DDBJ databases">
        <title>Draft genome sequence of rust myrtle Austropuccinia psidii MF-1, a brazilian biotype.</title>
        <authorList>
            <person name="Quecine M.C."/>
            <person name="Pachon D.M.R."/>
            <person name="Bonatelli M.L."/>
            <person name="Correr F.H."/>
            <person name="Franceschini L.M."/>
            <person name="Leite T.F."/>
            <person name="Margarido G.R.A."/>
            <person name="Almeida C.A."/>
            <person name="Ferrarezi J.A."/>
            <person name="Labate C.A."/>
        </authorList>
    </citation>
    <scope>NUCLEOTIDE SEQUENCE</scope>
    <source>
        <strain evidence="2">MF-1</strain>
    </source>
</reference>
<accession>A0A9Q3PZ44</accession>
<feature type="region of interest" description="Disordered" evidence="1">
    <location>
        <begin position="1"/>
        <end position="20"/>
    </location>
</feature>
<evidence type="ECO:0000313" key="2">
    <source>
        <dbReference type="EMBL" id="MBW0579468.1"/>
    </source>
</evidence>
<sequence length="231" mass="26084">MRPKGDKGGSQLAPKARWGPAEPLFVTNSLGPKLAKKPMSPVGPFFGHGPISQPWPRETTKGHQISSVTPPQHMGNSFHSFIPSILEVAGMVHIWYFIPLCTIFAQQSNEDVFRTHLHLSISSSQNPTPILKGDYSTHQSEKLWQQSEDSSRIPTTCICRSWLVQYSGLFKRGNYQEVLHQFSQLSRHQVFQYSLENSIHPYRPHSVNLYGLGTIGPFHIPLCELNHTVNF</sequence>
<dbReference type="EMBL" id="AVOT02105143">
    <property type="protein sequence ID" value="MBW0579468.1"/>
    <property type="molecule type" value="Genomic_DNA"/>
</dbReference>
<dbReference type="Proteomes" id="UP000765509">
    <property type="component" value="Unassembled WGS sequence"/>
</dbReference>
<keyword evidence="3" id="KW-1185">Reference proteome</keyword>